<accession>A0ABY1K730</accession>
<sequence length="619" mass="71030">MRLCCNCRSGVFMMPRNDKEWAEWIMAALQVLRPPEKLTVSEWADKHRILDSKSSAEPGPWSTDRTPYLRGIMDAFTDPRIEEIIFVKPTQVGGTESLNNMFGYVIAQDPNPALIVYPMLDLAEFTSKNRLQPMVQLSPTLSDRYKNEDSKVLELQFDGMYAVIAGANSPASLSSRAIRYLFMDEVDKYPKSAGKEADPRSLARERTKTFTYNKKIMQTSTPTLKSGPIWQSWLGADVKLQYYVPCPHCGQYYTFKFKQIKFDKTKDVDEIKSTALYECENCEGIIRDAHKPSMLRNGEWRGLDGSTKPKRKTGFWMNSIYSPWVRFGDIAAEFITSKRGGPEELMNFINSWLAEPWENTQIKLNSDKVLKKTGGYEEGIVPDRMILLTGGVDVQKDRFYYTIRAWGEHMTSYNIRHGVVDTWTEIEDVMNISYCGRDGTEYFVNLCAVDSGYNADETYDFCARNTEWAVSIKGSNTPLNTKYKHTKIDREEKGVYGISLYHVDGNYYKDFITGRLVRKPDETGGWFVYENTDEEYAEQVTAEEKVIEKSGRKTVEVWRPKTAHADNHYLDCEVYAAFAADCLGIRYMRYGESKKPEPPQEKSQEKRNLNNLAGGGKWL</sequence>
<feature type="domain" description="Phage terminase large subunit GpA ATPase" evidence="2">
    <location>
        <begin position="55"/>
        <end position="300"/>
    </location>
</feature>
<dbReference type="PANTHER" id="PTHR34413:SF2">
    <property type="entry name" value="PROPHAGE TAIL FIBER ASSEMBLY PROTEIN HOMOLOG TFAE-RELATED"/>
    <property type="match status" value="1"/>
</dbReference>
<feature type="domain" description="Terminase large subunit GpA endonuclease" evidence="3">
    <location>
        <begin position="313"/>
        <end position="586"/>
    </location>
</feature>
<dbReference type="Pfam" id="PF05876">
    <property type="entry name" value="GpA_ATPase"/>
    <property type="match status" value="1"/>
</dbReference>
<dbReference type="InterPro" id="IPR051220">
    <property type="entry name" value="TFA_Chaperone"/>
</dbReference>
<name>A0ABY1K730_9BACL</name>
<protein>
    <submittedName>
        <fullName evidence="4">Phage terminase, large subunit GpA</fullName>
    </submittedName>
</protein>
<dbReference type="Gene3D" id="3.40.50.300">
    <property type="entry name" value="P-loop containing nucleotide triphosphate hydrolases"/>
    <property type="match status" value="1"/>
</dbReference>
<feature type="region of interest" description="Disordered" evidence="1">
    <location>
        <begin position="593"/>
        <end position="619"/>
    </location>
</feature>
<feature type="compositionally biased region" description="Basic and acidic residues" evidence="1">
    <location>
        <begin position="593"/>
        <end position="608"/>
    </location>
</feature>
<dbReference type="Pfam" id="PF20454">
    <property type="entry name" value="GpA_nuclease"/>
    <property type="match status" value="1"/>
</dbReference>
<dbReference type="Proteomes" id="UP000186666">
    <property type="component" value="Unassembled WGS sequence"/>
</dbReference>
<dbReference type="HAMAP" id="MF_04144">
    <property type="entry name" value="TERL_LAMBDA"/>
    <property type="match status" value="1"/>
</dbReference>
<evidence type="ECO:0000259" key="2">
    <source>
        <dbReference type="Pfam" id="PF05876"/>
    </source>
</evidence>
<dbReference type="InterPro" id="IPR008866">
    <property type="entry name" value="Phage_lambda_GpA-like"/>
</dbReference>
<dbReference type="InterPro" id="IPR046453">
    <property type="entry name" value="GpA_ATPase"/>
</dbReference>
<evidence type="ECO:0000256" key="1">
    <source>
        <dbReference type="SAM" id="MobiDB-lite"/>
    </source>
</evidence>
<dbReference type="InterPro" id="IPR046454">
    <property type="entry name" value="GpA_endonuclease"/>
</dbReference>
<evidence type="ECO:0000259" key="3">
    <source>
        <dbReference type="Pfam" id="PF20454"/>
    </source>
</evidence>
<organism evidence="4 5">
    <name type="scientific">Paenibacillus macquariensis</name>
    <dbReference type="NCBI Taxonomy" id="948756"/>
    <lineage>
        <taxon>Bacteria</taxon>
        <taxon>Bacillati</taxon>
        <taxon>Bacillota</taxon>
        <taxon>Bacilli</taxon>
        <taxon>Bacillales</taxon>
        <taxon>Paenibacillaceae</taxon>
        <taxon>Paenibacillus</taxon>
    </lineage>
</organism>
<gene>
    <name evidence="4" type="ORF">SAMN05421578_111175</name>
</gene>
<comment type="caution">
    <text evidence="4">The sequence shown here is derived from an EMBL/GenBank/DDBJ whole genome shotgun (WGS) entry which is preliminary data.</text>
</comment>
<keyword evidence="5" id="KW-1185">Reference proteome</keyword>
<dbReference type="InterPro" id="IPR027417">
    <property type="entry name" value="P-loop_NTPase"/>
</dbReference>
<evidence type="ECO:0000313" key="5">
    <source>
        <dbReference type="Proteomes" id="UP000186666"/>
    </source>
</evidence>
<reference evidence="4 5" key="1">
    <citation type="submission" date="2017-01" db="EMBL/GenBank/DDBJ databases">
        <authorList>
            <person name="Varghese N."/>
            <person name="Submissions S."/>
        </authorList>
    </citation>
    <scope>NUCLEOTIDE SEQUENCE [LARGE SCALE GENOMIC DNA]</scope>
    <source>
        <strain evidence="4 5">ATCC 23464</strain>
    </source>
</reference>
<evidence type="ECO:0000313" key="4">
    <source>
        <dbReference type="EMBL" id="SIR35504.1"/>
    </source>
</evidence>
<proteinExistence type="inferred from homology"/>
<dbReference type="PANTHER" id="PTHR34413">
    <property type="entry name" value="PROPHAGE TAIL FIBER ASSEMBLY PROTEIN HOMOLOG TFAE-RELATED-RELATED"/>
    <property type="match status" value="1"/>
</dbReference>
<dbReference type="EMBL" id="FTNK01000011">
    <property type="protein sequence ID" value="SIR35504.1"/>
    <property type="molecule type" value="Genomic_DNA"/>
</dbReference>